<proteinExistence type="predicted"/>
<gene>
    <name evidence="1" type="ORF">DY023_05165</name>
</gene>
<dbReference type="GO" id="GO:0004713">
    <property type="term" value="F:protein tyrosine kinase activity"/>
    <property type="evidence" value="ECO:0007669"/>
    <property type="project" value="TreeGrafter"/>
</dbReference>
<dbReference type="Pfam" id="PF13419">
    <property type="entry name" value="HAD_2"/>
    <property type="match status" value="1"/>
</dbReference>
<evidence type="ECO:0000313" key="1">
    <source>
        <dbReference type="EMBL" id="REJ06746.1"/>
    </source>
</evidence>
<dbReference type="InterPro" id="IPR041492">
    <property type="entry name" value="HAD_2"/>
</dbReference>
<dbReference type="Proteomes" id="UP000262172">
    <property type="component" value="Unassembled WGS sequence"/>
</dbReference>
<dbReference type="GO" id="GO:0005829">
    <property type="term" value="C:cytosol"/>
    <property type="evidence" value="ECO:0007669"/>
    <property type="project" value="TreeGrafter"/>
</dbReference>
<organism evidence="1 2">
    <name type="scientific">Microbacterium bovistercoris</name>
    <dbReference type="NCBI Taxonomy" id="2293570"/>
    <lineage>
        <taxon>Bacteria</taxon>
        <taxon>Bacillati</taxon>
        <taxon>Actinomycetota</taxon>
        <taxon>Actinomycetes</taxon>
        <taxon>Micrococcales</taxon>
        <taxon>Microbacteriaceae</taxon>
        <taxon>Microbacterium</taxon>
    </lineage>
</organism>
<dbReference type="Gene3D" id="3.40.50.1000">
    <property type="entry name" value="HAD superfamily/HAD-like"/>
    <property type="match status" value="1"/>
</dbReference>
<dbReference type="SFLD" id="SFLDS00003">
    <property type="entry name" value="Haloacid_Dehalogenase"/>
    <property type="match status" value="1"/>
</dbReference>
<dbReference type="RefSeq" id="WP_116241277.1">
    <property type="nucleotide sequence ID" value="NZ_QUAB01000032.1"/>
</dbReference>
<evidence type="ECO:0000313" key="2">
    <source>
        <dbReference type="Proteomes" id="UP000262172"/>
    </source>
</evidence>
<comment type="caution">
    <text evidence="1">The sequence shown here is derived from an EMBL/GenBank/DDBJ whole genome shotgun (WGS) entry which is preliminary data.</text>
</comment>
<dbReference type="InterPro" id="IPR036412">
    <property type="entry name" value="HAD-like_sf"/>
</dbReference>
<accession>A0A371NVU0</accession>
<dbReference type="Gene3D" id="1.10.150.240">
    <property type="entry name" value="Putative phosphatase, domain 2"/>
    <property type="match status" value="1"/>
</dbReference>
<keyword evidence="2" id="KW-1185">Reference proteome</keyword>
<dbReference type="SFLD" id="SFLDG01129">
    <property type="entry name" value="C1.5:_HAD__Beta-PGM__Phosphata"/>
    <property type="match status" value="1"/>
</dbReference>
<dbReference type="InterPro" id="IPR050155">
    <property type="entry name" value="HAD-like_hydrolase_sf"/>
</dbReference>
<dbReference type="InterPro" id="IPR023214">
    <property type="entry name" value="HAD_sf"/>
</dbReference>
<sequence length="220" mass="23400">MPEFTCILWDVDGVIADASAGILPRLREVFTSYGMQPPAPEELSRWIGPPMYESFQRSGMEREQSLDAVARYRELAARDGYAASVAIYPGVAEVLRAVQDAGIPQSTASSKPENQVLAILDHYELTGLLTTVAGSLPDPRTGGNEDKATVIGRALTLLEAAGADVSRPVLIGDRVHDIEGAGQHGIPVIFAEWGFGDPGESEGSILQVGSATELRQALIG</sequence>
<protein>
    <submittedName>
        <fullName evidence="1">Phosphatase</fullName>
    </submittedName>
</protein>
<dbReference type="PANTHER" id="PTHR43434:SF20">
    <property type="entry name" value="5'-NUCLEOTIDASE"/>
    <property type="match status" value="1"/>
</dbReference>
<reference evidence="1 2" key="1">
    <citation type="submission" date="2018-08" db="EMBL/GenBank/DDBJ databases">
        <title>Isolation, diversity and antifungal activity of Actinobacteria from cow dung.</title>
        <authorList>
            <person name="Ling L."/>
        </authorList>
    </citation>
    <scope>NUCLEOTIDE SEQUENCE [LARGE SCALE GENOMIC DNA]</scope>
    <source>
        <strain evidence="1 2">NEAU-LLE</strain>
    </source>
</reference>
<dbReference type="SUPFAM" id="SSF56784">
    <property type="entry name" value="HAD-like"/>
    <property type="match status" value="1"/>
</dbReference>
<dbReference type="AlphaFoldDB" id="A0A371NVU0"/>
<dbReference type="OrthoDB" id="9776368at2"/>
<dbReference type="InterPro" id="IPR023198">
    <property type="entry name" value="PGP-like_dom2"/>
</dbReference>
<dbReference type="EMBL" id="QUAB01000032">
    <property type="protein sequence ID" value="REJ06746.1"/>
    <property type="molecule type" value="Genomic_DNA"/>
</dbReference>
<name>A0A371NVU0_9MICO</name>
<dbReference type="PANTHER" id="PTHR43434">
    <property type="entry name" value="PHOSPHOGLYCOLATE PHOSPHATASE"/>
    <property type="match status" value="1"/>
</dbReference>